<name>A0AAV1U1N6_9STRA</name>
<gene>
    <name evidence="2" type="ORF">PM001_LOCUS12983</name>
</gene>
<reference evidence="2" key="1">
    <citation type="submission" date="2024-01" db="EMBL/GenBank/DDBJ databases">
        <authorList>
            <person name="Webb A."/>
        </authorList>
    </citation>
    <scope>NUCLEOTIDE SEQUENCE</scope>
    <source>
        <strain evidence="2">Pm1</strain>
    </source>
</reference>
<evidence type="ECO:0000313" key="2">
    <source>
        <dbReference type="EMBL" id="CAK7927833.1"/>
    </source>
</evidence>
<protein>
    <submittedName>
        <fullName evidence="2">Uncharacterized protein</fullName>
    </submittedName>
</protein>
<dbReference type="EMBL" id="CAKLBY020000116">
    <property type="protein sequence ID" value="CAK7927833.1"/>
    <property type="molecule type" value="Genomic_DNA"/>
</dbReference>
<dbReference type="Proteomes" id="UP001162060">
    <property type="component" value="Unassembled WGS sequence"/>
</dbReference>
<evidence type="ECO:0000313" key="3">
    <source>
        <dbReference type="Proteomes" id="UP001162060"/>
    </source>
</evidence>
<comment type="caution">
    <text evidence="2">The sequence shown here is derived from an EMBL/GenBank/DDBJ whole genome shotgun (WGS) entry which is preliminary data.</text>
</comment>
<accession>A0AAV1U1N6</accession>
<dbReference type="AlphaFoldDB" id="A0AAV1U1N6"/>
<proteinExistence type="predicted"/>
<sequence>MLTACPVQEAPTLFEGSGSDLQKQSTLYDFDASSSRDEALSLPVGDVSAP</sequence>
<organism evidence="2 3">
    <name type="scientific">Peronospora matthiolae</name>
    <dbReference type="NCBI Taxonomy" id="2874970"/>
    <lineage>
        <taxon>Eukaryota</taxon>
        <taxon>Sar</taxon>
        <taxon>Stramenopiles</taxon>
        <taxon>Oomycota</taxon>
        <taxon>Peronosporomycetes</taxon>
        <taxon>Peronosporales</taxon>
        <taxon>Peronosporaceae</taxon>
        <taxon>Peronospora</taxon>
    </lineage>
</organism>
<feature type="region of interest" description="Disordered" evidence="1">
    <location>
        <begin position="1"/>
        <end position="20"/>
    </location>
</feature>
<evidence type="ECO:0000256" key="1">
    <source>
        <dbReference type="SAM" id="MobiDB-lite"/>
    </source>
</evidence>